<name>A0A1C5AKV8_9ACTN</name>
<dbReference type="Proteomes" id="UP000199504">
    <property type="component" value="Unassembled WGS sequence"/>
</dbReference>
<accession>A0A1C5AKV8</accession>
<organism evidence="2 3">
    <name type="scientific">Micromonospora mirobrigensis</name>
    <dbReference type="NCBI Taxonomy" id="262898"/>
    <lineage>
        <taxon>Bacteria</taxon>
        <taxon>Bacillati</taxon>
        <taxon>Actinomycetota</taxon>
        <taxon>Actinomycetes</taxon>
        <taxon>Micromonosporales</taxon>
        <taxon>Micromonosporaceae</taxon>
        <taxon>Micromonospora</taxon>
    </lineage>
</organism>
<gene>
    <name evidence="2" type="ORF">GA0070564_11235</name>
</gene>
<reference evidence="3" key="1">
    <citation type="submission" date="2016-06" db="EMBL/GenBank/DDBJ databases">
        <authorList>
            <person name="Varghese N."/>
            <person name="Submissions Spin"/>
        </authorList>
    </citation>
    <scope>NUCLEOTIDE SEQUENCE [LARGE SCALE GENOMIC DNA]</scope>
    <source>
        <strain evidence="3">DSM 44830</strain>
    </source>
</reference>
<feature type="region of interest" description="Disordered" evidence="1">
    <location>
        <begin position="214"/>
        <end position="255"/>
    </location>
</feature>
<dbReference type="STRING" id="262898.GA0070564_11235"/>
<proteinExistence type="predicted"/>
<dbReference type="AlphaFoldDB" id="A0A1C5AKV8"/>
<evidence type="ECO:0000313" key="3">
    <source>
        <dbReference type="Proteomes" id="UP000199504"/>
    </source>
</evidence>
<sequence length="274" mass="28116">MTDRARAASASRVARDVILVALLGEHVIGTKSDAGHDRVPSSLISQNRAVAAGPVIEGCAAPGGTAVDQDAEPRPEISPCSPDPPRSRCCPPGTTSPNASAAAVGSADTGGGASARPVGAARSLPLRNGDTCAGLAAGFEIGVATDWRHLRDAIALHATAADDLATAVARIRGCRTRSWTAPWSRSAGSPASGRTTRFAPGCEPDWEQHRAELHAGSGARHRHDDPSPGRAVGLANRPVRSPTARPPAEPHLPGRCTKLSLTLVTSQCNMGSNL</sequence>
<evidence type="ECO:0000313" key="2">
    <source>
        <dbReference type="EMBL" id="SCF45813.1"/>
    </source>
</evidence>
<feature type="region of interest" description="Disordered" evidence="1">
    <location>
        <begin position="61"/>
        <end position="118"/>
    </location>
</feature>
<evidence type="ECO:0000256" key="1">
    <source>
        <dbReference type="SAM" id="MobiDB-lite"/>
    </source>
</evidence>
<dbReference type="EMBL" id="FMCX01000012">
    <property type="protein sequence ID" value="SCF45813.1"/>
    <property type="molecule type" value="Genomic_DNA"/>
</dbReference>
<keyword evidence="3" id="KW-1185">Reference proteome</keyword>
<protein>
    <submittedName>
        <fullName evidence="2">Uncharacterized protein</fullName>
    </submittedName>
</protein>